<dbReference type="Pfam" id="PF01547">
    <property type="entry name" value="SBP_bac_1"/>
    <property type="match status" value="1"/>
</dbReference>
<dbReference type="Gene3D" id="3.40.190.10">
    <property type="entry name" value="Periplasmic binding protein-like II"/>
    <property type="match status" value="2"/>
</dbReference>
<dbReference type="EMBL" id="CP016313">
    <property type="protein sequence ID" value="APD10373.1"/>
    <property type="molecule type" value="Genomic_DNA"/>
</dbReference>
<evidence type="ECO:0000313" key="3">
    <source>
        <dbReference type="Proteomes" id="UP000182993"/>
    </source>
</evidence>
<organism evidence="2 3">
    <name type="scientific">Thermus brockianus</name>
    <dbReference type="NCBI Taxonomy" id="56956"/>
    <lineage>
        <taxon>Bacteria</taxon>
        <taxon>Thermotogati</taxon>
        <taxon>Deinococcota</taxon>
        <taxon>Deinococci</taxon>
        <taxon>Thermales</taxon>
        <taxon>Thermaceae</taxon>
        <taxon>Thermus</taxon>
    </lineage>
</organism>
<dbReference type="PANTHER" id="PTHR43649:SF14">
    <property type="entry name" value="BLR3389 PROTEIN"/>
    <property type="match status" value="1"/>
</dbReference>
<reference evidence="3" key="1">
    <citation type="submission" date="2016-06" db="EMBL/GenBank/DDBJ databases">
        <title>Whole genome sequencing of Thermus brockianus strain GE-1.</title>
        <authorList>
            <person name="Schaefers C."/>
            <person name="Blank S."/>
            <person name="Wiebusch S."/>
            <person name="Elleuche S."/>
            <person name="Antranikian G."/>
        </authorList>
    </citation>
    <scope>NUCLEOTIDE SEQUENCE [LARGE SCALE GENOMIC DNA]</scope>
    <source>
        <strain evidence="3">GE-1</strain>
        <plasmid evidence="3">ptb1</plasmid>
    </source>
</reference>
<geneLocation type="plasmid" evidence="3">
    <name>ptb1</name>
</geneLocation>
<dbReference type="InterPro" id="IPR006059">
    <property type="entry name" value="SBP"/>
</dbReference>
<dbReference type="AlphaFoldDB" id="A0A1J0LY11"/>
<evidence type="ECO:0000256" key="1">
    <source>
        <dbReference type="SAM" id="SignalP"/>
    </source>
</evidence>
<accession>A0A1J0LY11</accession>
<keyword evidence="2" id="KW-0614">Plasmid</keyword>
<gene>
    <name evidence="2" type="ORF">A0O31_02348</name>
</gene>
<dbReference type="PANTHER" id="PTHR43649">
    <property type="entry name" value="ARABINOSE-BINDING PROTEIN-RELATED"/>
    <property type="match status" value="1"/>
</dbReference>
<dbReference type="SUPFAM" id="SSF53850">
    <property type="entry name" value="Periplasmic binding protein-like II"/>
    <property type="match status" value="1"/>
</dbReference>
<dbReference type="InterPro" id="IPR050490">
    <property type="entry name" value="Bact_solute-bd_prot1"/>
</dbReference>
<keyword evidence="1" id="KW-0732">Signal</keyword>
<dbReference type="KEGG" id="tbc:A0O31_02348"/>
<dbReference type="OrthoDB" id="9798191at2"/>
<feature type="chain" id="PRO_5009614596" evidence="1">
    <location>
        <begin position="21"/>
        <end position="422"/>
    </location>
</feature>
<feature type="signal peptide" evidence="1">
    <location>
        <begin position="1"/>
        <end position="20"/>
    </location>
</feature>
<protein>
    <submittedName>
        <fullName evidence="2">Sugar ABC transporter substrate-binding protein</fullName>
    </submittedName>
</protein>
<dbReference type="RefSeq" id="WP_071678072.1">
    <property type="nucleotide sequence ID" value="NZ_CP016313.1"/>
</dbReference>
<proteinExistence type="predicted"/>
<name>A0A1J0LY11_THEBO</name>
<evidence type="ECO:0000313" key="2">
    <source>
        <dbReference type="EMBL" id="APD10373.1"/>
    </source>
</evidence>
<sequence precursor="true">MRRVVVWAFLAAALVFPVRAQNFEVWAINYWVIDQFFPKFIQEWNQRNPNAQARLIQFENDPYKQRLFVALGAKSGPDVFYNWGGGVLESYVKAGAVEDMTSTIDPAWKNRFLDLMWRGVTFDGRIYGVPSTELQPVVWFYNKAVFRRLNLQPPQTWAQLLSVVDRLRGAGVVPIVVAGGSKWPLLMYQEYLVDRLGGPEVFENITTNRPGAWRHPSVLRSAEMISELVAKNPFQPGWESAQYGTGTVRALFATGRAAMQLMGVWEFGALVNEHPDFVKSGDLGWFAFPRVEGGRGDPRNLAGNFTNYFSVSSFARNKPAAIRFLRELSFSDDYVRFLLRNGAIPPTKGIQALIRQEGAYPDWQSFVYGLVEQAPYYVLSWDQALPPQLAQPYLDNLQLLFLRRIAPQEFVDRMQRLADGLR</sequence>
<dbReference type="Proteomes" id="UP000182993">
    <property type="component" value="Plasmid pTB1"/>
</dbReference>